<dbReference type="RefSeq" id="WP_138282464.1">
    <property type="nucleotide sequence ID" value="NZ_BMGE01000003.1"/>
</dbReference>
<accession>A0A5R9KC14</accession>
<name>A0A5R9KC14_9BACT</name>
<feature type="region of interest" description="Disordered" evidence="1">
    <location>
        <begin position="55"/>
        <end position="76"/>
    </location>
</feature>
<evidence type="ECO:0000313" key="3">
    <source>
        <dbReference type="Proteomes" id="UP000309788"/>
    </source>
</evidence>
<evidence type="ECO:0000313" key="2">
    <source>
        <dbReference type="EMBL" id="TLU92356.1"/>
    </source>
</evidence>
<proteinExistence type="predicted"/>
<gene>
    <name evidence="2" type="ORF">FEM55_16675</name>
</gene>
<organism evidence="2 3">
    <name type="scientific">Dyadobacter sediminis</name>
    <dbReference type="NCBI Taxonomy" id="1493691"/>
    <lineage>
        <taxon>Bacteria</taxon>
        <taxon>Pseudomonadati</taxon>
        <taxon>Bacteroidota</taxon>
        <taxon>Cytophagia</taxon>
        <taxon>Cytophagales</taxon>
        <taxon>Spirosomataceae</taxon>
        <taxon>Dyadobacter</taxon>
    </lineage>
</organism>
<dbReference type="EMBL" id="VCEI01000025">
    <property type="protein sequence ID" value="TLU92356.1"/>
    <property type="molecule type" value="Genomic_DNA"/>
</dbReference>
<sequence>MQIRNTRSYLNTGNPFFLFSQPETEIPYPDPARLKSLLDDKIIVSILPLLHEQSRFQNTEKSPLRTNKKRKSTPMH</sequence>
<comment type="caution">
    <text evidence="2">The sequence shown here is derived from an EMBL/GenBank/DDBJ whole genome shotgun (WGS) entry which is preliminary data.</text>
</comment>
<evidence type="ECO:0000256" key="1">
    <source>
        <dbReference type="SAM" id="MobiDB-lite"/>
    </source>
</evidence>
<dbReference type="Proteomes" id="UP000309788">
    <property type="component" value="Unassembled WGS sequence"/>
</dbReference>
<keyword evidence="3" id="KW-1185">Reference proteome</keyword>
<reference evidence="2 3" key="1">
    <citation type="submission" date="2019-05" db="EMBL/GenBank/DDBJ databases">
        <authorList>
            <person name="Qu J.-H."/>
        </authorList>
    </citation>
    <scope>NUCLEOTIDE SEQUENCE [LARGE SCALE GENOMIC DNA]</scope>
    <source>
        <strain evidence="2 3">Z12</strain>
    </source>
</reference>
<protein>
    <submittedName>
        <fullName evidence="2">Uncharacterized protein</fullName>
    </submittedName>
</protein>
<feature type="compositionally biased region" description="Polar residues" evidence="1">
    <location>
        <begin position="55"/>
        <end position="65"/>
    </location>
</feature>
<dbReference type="AlphaFoldDB" id="A0A5R9KC14"/>
<dbReference type="OrthoDB" id="177982at2"/>
<feature type="compositionally biased region" description="Basic residues" evidence="1">
    <location>
        <begin position="66"/>
        <end position="76"/>
    </location>
</feature>